<dbReference type="InterPro" id="IPR001279">
    <property type="entry name" value="Metallo-B-lactamas"/>
</dbReference>
<proteinExistence type="predicted"/>
<dbReference type="InterPro" id="IPR036866">
    <property type="entry name" value="RibonucZ/Hydroxyglut_hydro"/>
</dbReference>
<accession>A0ABT2PV60</accession>
<dbReference type="PANTHER" id="PTHR23131:SF4">
    <property type="entry name" value="METALLO-BETA-LACTAMASE SUPERFAMILY POTEIN"/>
    <property type="match status" value="1"/>
</dbReference>
<dbReference type="Gene3D" id="3.60.15.10">
    <property type="entry name" value="Ribonuclease Z/Hydroxyacylglutathione hydrolase-like"/>
    <property type="match status" value="1"/>
</dbReference>
<dbReference type="Gene3D" id="1.10.10.10">
    <property type="entry name" value="Winged helix-like DNA-binding domain superfamily/Winged helix DNA-binding domain"/>
    <property type="match status" value="1"/>
</dbReference>
<dbReference type="InterPro" id="IPR050662">
    <property type="entry name" value="Sec-metab_biosynth-thioest"/>
</dbReference>
<evidence type="ECO:0000313" key="3">
    <source>
        <dbReference type="Proteomes" id="UP001525968"/>
    </source>
</evidence>
<evidence type="ECO:0000313" key="2">
    <source>
        <dbReference type="EMBL" id="MCT9813127.1"/>
    </source>
</evidence>
<name>A0ABT2PV60_9BURK</name>
<comment type="caution">
    <text evidence="2">The sequence shown here is derived from an EMBL/GenBank/DDBJ whole genome shotgun (WGS) entry which is preliminary data.</text>
</comment>
<dbReference type="SUPFAM" id="SSF56281">
    <property type="entry name" value="Metallo-hydrolase/oxidoreductase"/>
    <property type="match status" value="1"/>
</dbReference>
<evidence type="ECO:0000259" key="1">
    <source>
        <dbReference type="SMART" id="SM00849"/>
    </source>
</evidence>
<dbReference type="Pfam" id="PF00753">
    <property type="entry name" value="Lactamase_B"/>
    <property type="match status" value="1"/>
</dbReference>
<feature type="domain" description="Metallo-beta-lactamase" evidence="1">
    <location>
        <begin position="42"/>
        <end position="270"/>
    </location>
</feature>
<gene>
    <name evidence="2" type="ORF">N0K08_21065</name>
</gene>
<keyword evidence="3" id="KW-1185">Reference proteome</keyword>
<dbReference type="SMART" id="SM00849">
    <property type="entry name" value="Lactamase_B"/>
    <property type="match status" value="1"/>
</dbReference>
<dbReference type="RefSeq" id="WP_261502380.1">
    <property type="nucleotide sequence ID" value="NZ_JAODYH010000017.1"/>
</dbReference>
<sequence length="361" mass="40780">MNLLEHEIHYPLGDALPEEGSCLNVAPGVKWIRMGLPFALNHINLWLLRDRFDDGAGPREGWTVVDCCLDSDVSRAQWEQIFAQHLEGLPILRVIVTHMHPDHIGLAHWLCSRWQAPLWISATDYSTALIASKPPASHNLEGGIRNAAFYEQHGLCDPEFLQHVLQRTAYYPRLVPDIPDSYRRLMDHDQLSIGAHTWQCIAGYGHAPEHMALYCAELNLLISGDMVLPRISTNVSVHANEPEGDPLGWFLDSLTRYLVLPEDTLVLPSHGKPFQGLHTRIRQLQDHHAERLAEVRTACALGPTSAADVMHTMFRRPLNPHEQTFALGEALAHLNYLWRRGEISRHQPRGGRCLFQAVAQP</sequence>
<dbReference type="PANTHER" id="PTHR23131">
    <property type="entry name" value="ENDORIBONUCLEASE LACTB2"/>
    <property type="match status" value="1"/>
</dbReference>
<dbReference type="InterPro" id="IPR048933">
    <property type="entry name" value="B_lactamase-like_C"/>
</dbReference>
<dbReference type="Pfam" id="PF21221">
    <property type="entry name" value="B_lactamase-like_C"/>
    <property type="match status" value="1"/>
</dbReference>
<dbReference type="EMBL" id="JAODYH010000017">
    <property type="protein sequence ID" value="MCT9813127.1"/>
    <property type="molecule type" value="Genomic_DNA"/>
</dbReference>
<protein>
    <submittedName>
        <fullName evidence="2">MBL fold metallo-hydrolase</fullName>
    </submittedName>
</protein>
<dbReference type="Proteomes" id="UP001525968">
    <property type="component" value="Unassembled WGS sequence"/>
</dbReference>
<dbReference type="InterPro" id="IPR036388">
    <property type="entry name" value="WH-like_DNA-bd_sf"/>
</dbReference>
<reference evidence="2 3" key="1">
    <citation type="submission" date="2022-09" db="EMBL/GenBank/DDBJ databases">
        <title>Draft genome of isolate Be4.</title>
        <authorList>
            <person name="Sanchez-Castro I."/>
            <person name="Martinez-Rodriguez P."/>
            <person name="Descostes M."/>
            <person name="Merroun M."/>
        </authorList>
    </citation>
    <scope>NUCLEOTIDE SEQUENCE [LARGE SCALE GENOMIC DNA]</scope>
    <source>
        <strain evidence="2 3">Be4</strain>
    </source>
</reference>
<organism evidence="2 3">
    <name type="scientific">Acidovorax bellezanensis</name>
    <dbReference type="NCBI Taxonomy" id="2976702"/>
    <lineage>
        <taxon>Bacteria</taxon>
        <taxon>Pseudomonadati</taxon>
        <taxon>Pseudomonadota</taxon>
        <taxon>Betaproteobacteria</taxon>
        <taxon>Burkholderiales</taxon>
        <taxon>Comamonadaceae</taxon>
        <taxon>Acidovorax</taxon>
    </lineage>
</organism>